<feature type="region of interest" description="Disordered" evidence="1">
    <location>
        <begin position="89"/>
        <end position="114"/>
    </location>
</feature>
<dbReference type="InterPro" id="IPR002711">
    <property type="entry name" value="HNH"/>
</dbReference>
<dbReference type="GO" id="GO:0003676">
    <property type="term" value="F:nucleic acid binding"/>
    <property type="evidence" value="ECO:0007669"/>
    <property type="project" value="InterPro"/>
</dbReference>
<protein>
    <submittedName>
        <fullName evidence="3">HNH endonuclease</fullName>
    </submittedName>
</protein>
<dbReference type="RefSeq" id="WP_369684544.1">
    <property type="nucleotide sequence ID" value="NZ_CAMIAO010000002.1"/>
</dbReference>
<evidence type="ECO:0000256" key="1">
    <source>
        <dbReference type="SAM" id="MobiDB-lite"/>
    </source>
</evidence>
<dbReference type="InterPro" id="IPR003615">
    <property type="entry name" value="HNH_nuc"/>
</dbReference>
<dbReference type="Gene3D" id="1.10.30.50">
    <property type="match status" value="1"/>
</dbReference>
<dbReference type="GO" id="GO:0008270">
    <property type="term" value="F:zinc ion binding"/>
    <property type="evidence" value="ECO:0007669"/>
    <property type="project" value="InterPro"/>
</dbReference>
<evidence type="ECO:0000259" key="2">
    <source>
        <dbReference type="SMART" id="SM00507"/>
    </source>
</evidence>
<feature type="compositionally biased region" description="Polar residues" evidence="1">
    <location>
        <begin position="64"/>
        <end position="74"/>
    </location>
</feature>
<comment type="caution">
    <text evidence="3">The sequence shown here is derived from an EMBL/GenBank/DDBJ whole genome shotgun (WGS) entry which is preliminary data.</text>
</comment>
<dbReference type="EMBL" id="QFRA01000006">
    <property type="protein sequence ID" value="PZR05443.1"/>
    <property type="molecule type" value="Genomic_DNA"/>
</dbReference>
<proteinExistence type="predicted"/>
<organism evidence="3 4">
    <name type="scientific">Corynebacterium kroppenstedtii</name>
    <dbReference type="NCBI Taxonomy" id="161879"/>
    <lineage>
        <taxon>Bacteria</taxon>
        <taxon>Bacillati</taxon>
        <taxon>Actinomycetota</taxon>
        <taxon>Actinomycetes</taxon>
        <taxon>Mycobacteriales</taxon>
        <taxon>Corynebacteriaceae</taxon>
        <taxon>Corynebacterium</taxon>
    </lineage>
</organism>
<dbReference type="GO" id="GO:0004519">
    <property type="term" value="F:endonuclease activity"/>
    <property type="evidence" value="ECO:0007669"/>
    <property type="project" value="UniProtKB-KW"/>
</dbReference>
<keyword evidence="3" id="KW-0378">Hydrolase</keyword>
<evidence type="ECO:0000313" key="3">
    <source>
        <dbReference type="EMBL" id="PZR05443.1"/>
    </source>
</evidence>
<gene>
    <name evidence="3" type="ORF">DI525_03945</name>
</gene>
<dbReference type="CDD" id="cd00085">
    <property type="entry name" value="HNHc"/>
    <property type="match status" value="1"/>
</dbReference>
<reference evidence="3 4" key="1">
    <citation type="submission" date="2017-08" db="EMBL/GenBank/DDBJ databases">
        <title>Infants hospitalized years apart are colonized by the same room-sourced microbial strains.</title>
        <authorList>
            <person name="Brooks B."/>
            <person name="Olm M.R."/>
            <person name="Firek B.A."/>
            <person name="Baker R."/>
            <person name="Thomas B.C."/>
            <person name="Morowitz M.J."/>
            <person name="Banfield J.F."/>
        </authorList>
    </citation>
    <scope>NUCLEOTIDE SEQUENCE [LARGE SCALE GENOMIC DNA]</scope>
    <source>
        <strain evidence="3">S2_003_000_R1_3</strain>
    </source>
</reference>
<keyword evidence="3" id="KW-0255">Endonuclease</keyword>
<dbReference type="Pfam" id="PF01844">
    <property type="entry name" value="HNH"/>
    <property type="match status" value="1"/>
</dbReference>
<dbReference type="Proteomes" id="UP000249432">
    <property type="component" value="Unassembled WGS sequence"/>
</dbReference>
<sequence length="114" mass="12834">MAACSPRRNPPPPSTRRHQTRPMNTHNPGKPETPRHLRARIRRRDHDTGQLCGAPGHEVDHIIPTSQGGTHTPSNLRVLCRSCHAYKTTRETQAGKTRKSRHLRLPTEPHPGLT</sequence>
<dbReference type="SMART" id="SM00507">
    <property type="entry name" value="HNHc"/>
    <property type="match status" value="1"/>
</dbReference>
<feature type="region of interest" description="Disordered" evidence="1">
    <location>
        <begin position="1"/>
        <end position="74"/>
    </location>
</feature>
<evidence type="ECO:0000313" key="4">
    <source>
        <dbReference type="Proteomes" id="UP000249432"/>
    </source>
</evidence>
<dbReference type="AlphaFoldDB" id="A0A2W5SXI0"/>
<feature type="domain" description="HNH nuclease" evidence="2">
    <location>
        <begin position="36"/>
        <end position="85"/>
    </location>
</feature>
<accession>A0A2W5SXI0</accession>
<keyword evidence="3" id="KW-0540">Nuclease</keyword>
<name>A0A2W5SXI0_9CORY</name>